<keyword evidence="13" id="KW-0511">Multifunctional enzyme</keyword>
<dbReference type="NCBIfam" id="TIGR00577">
    <property type="entry name" value="fpg"/>
    <property type="match status" value="1"/>
</dbReference>
<dbReference type="InterPro" id="IPR012319">
    <property type="entry name" value="FPG_cat"/>
</dbReference>
<dbReference type="PANTHER" id="PTHR22993:SF9">
    <property type="entry name" value="FORMAMIDOPYRIMIDINE-DNA GLYCOSYLASE"/>
    <property type="match status" value="1"/>
</dbReference>
<sequence>MPELPEVETIRAGLEPYICGKEIKRIETYHLRVSRHDPDGFTKFSGETISEVARRGKYLWFRIGQTQALVAHLRMSGQFRINSGPHPHLRASFFFTDGLRLDFLDQRTFGYLHADTLIPTEDGFPGWQGSQDALIPSSVAHIARDLLDDNIYLADLAARAKQKQKRIKSLLLDQSFVAGIGNIYADEALWEAKINGMMPANKIPVARLKKLFIAAANVMTRSIAAGGTSFDALYVNVNGSSGYFARELNAYGRGGLPCNRCGTLMIREPFMGRSSTFCPKCQACRK</sequence>
<evidence type="ECO:0000256" key="2">
    <source>
        <dbReference type="ARBA" id="ARBA00001947"/>
    </source>
</evidence>
<proteinExistence type="inferred from homology"/>
<comment type="similarity">
    <text evidence="3">Belongs to the FPG family.</text>
</comment>
<dbReference type="PANTHER" id="PTHR22993">
    <property type="entry name" value="FORMAMIDOPYRIMIDINE-DNA GLYCOSYLASE"/>
    <property type="match status" value="1"/>
</dbReference>
<keyword evidence="11" id="KW-0234">DNA repair</keyword>
<dbReference type="InterPro" id="IPR020629">
    <property type="entry name" value="FPG_Glyclase"/>
</dbReference>
<keyword evidence="10" id="KW-0238">DNA-binding</keyword>
<dbReference type="GO" id="GO:0008534">
    <property type="term" value="F:oxidized purine nucleobase lesion DNA N-glycosylase activity"/>
    <property type="evidence" value="ECO:0007669"/>
    <property type="project" value="UniProtKB-EC"/>
</dbReference>
<evidence type="ECO:0000256" key="15">
    <source>
        <dbReference type="ARBA" id="ARBA00044632"/>
    </source>
</evidence>
<evidence type="ECO:0000256" key="12">
    <source>
        <dbReference type="ARBA" id="ARBA00023239"/>
    </source>
</evidence>
<name>A0ABU1T495_9ACTO</name>
<dbReference type="InterPro" id="IPR035937">
    <property type="entry name" value="FPG_N"/>
</dbReference>
<accession>A0ABU1T495</accession>
<evidence type="ECO:0000256" key="3">
    <source>
        <dbReference type="ARBA" id="ARBA00009409"/>
    </source>
</evidence>
<dbReference type="InterPro" id="IPR000214">
    <property type="entry name" value="Znf_DNA_glyclase/AP_lyase"/>
</dbReference>
<dbReference type="Pfam" id="PF01149">
    <property type="entry name" value="Fapy_DNA_glyco"/>
    <property type="match status" value="1"/>
</dbReference>
<keyword evidence="12 19" id="KW-0456">Lyase</keyword>
<evidence type="ECO:0000256" key="14">
    <source>
        <dbReference type="ARBA" id="ARBA00023295"/>
    </source>
</evidence>
<dbReference type="EMBL" id="JAVDUJ010000001">
    <property type="protein sequence ID" value="MDR6940129.1"/>
    <property type="molecule type" value="Genomic_DNA"/>
</dbReference>
<dbReference type="Proteomes" id="UP001266099">
    <property type="component" value="Unassembled WGS sequence"/>
</dbReference>
<evidence type="ECO:0000256" key="8">
    <source>
        <dbReference type="ARBA" id="ARBA00022801"/>
    </source>
</evidence>
<dbReference type="Pfam" id="PF06827">
    <property type="entry name" value="zf-FPG_IleRS"/>
    <property type="match status" value="1"/>
</dbReference>
<dbReference type="NCBIfam" id="NF002211">
    <property type="entry name" value="PRK01103.1"/>
    <property type="match status" value="1"/>
</dbReference>
<keyword evidence="8 19" id="KW-0378">Hydrolase</keyword>
<protein>
    <submittedName>
        <fullName evidence="19">Formamidopyrimidine-DNA glycosylase</fullName>
        <ecNumber evidence="19">3.2.2.23</ecNumber>
        <ecNumber evidence="19">4.2.99.18</ecNumber>
    </submittedName>
</protein>
<organism evidence="19 20">
    <name type="scientific">Arcanobacterium hippocoleae</name>
    <dbReference type="NCBI Taxonomy" id="149017"/>
    <lineage>
        <taxon>Bacteria</taxon>
        <taxon>Bacillati</taxon>
        <taxon>Actinomycetota</taxon>
        <taxon>Actinomycetes</taxon>
        <taxon>Actinomycetales</taxon>
        <taxon>Actinomycetaceae</taxon>
        <taxon>Arcanobacterium</taxon>
    </lineage>
</organism>
<evidence type="ECO:0000313" key="20">
    <source>
        <dbReference type="Proteomes" id="UP001266099"/>
    </source>
</evidence>
<comment type="catalytic activity">
    <reaction evidence="1">
        <text>Hydrolysis of DNA containing ring-opened 7-methylguanine residues, releasing 2,6-diamino-4-hydroxy-5-(N-methyl)formamidopyrimidine.</text>
        <dbReference type="EC" id="3.2.2.23"/>
    </reaction>
</comment>
<evidence type="ECO:0000256" key="11">
    <source>
        <dbReference type="ARBA" id="ARBA00023204"/>
    </source>
</evidence>
<dbReference type="SUPFAM" id="SSF57716">
    <property type="entry name" value="Glucocorticoid receptor-like (DNA-binding domain)"/>
    <property type="match status" value="1"/>
</dbReference>
<comment type="subunit">
    <text evidence="4">Monomer.</text>
</comment>
<evidence type="ECO:0000256" key="7">
    <source>
        <dbReference type="ARBA" id="ARBA00022771"/>
    </source>
</evidence>
<evidence type="ECO:0000256" key="4">
    <source>
        <dbReference type="ARBA" id="ARBA00011245"/>
    </source>
</evidence>
<dbReference type="RefSeq" id="WP_309957372.1">
    <property type="nucleotide sequence ID" value="NZ_JAVDUJ010000001.1"/>
</dbReference>
<dbReference type="PROSITE" id="PS51066">
    <property type="entry name" value="ZF_FPG_2"/>
    <property type="match status" value="1"/>
</dbReference>
<dbReference type="PROSITE" id="PS51068">
    <property type="entry name" value="FPG_CAT"/>
    <property type="match status" value="1"/>
</dbReference>
<feature type="domain" description="Formamidopyrimidine-DNA glycosylase catalytic" evidence="18">
    <location>
        <begin position="2"/>
        <end position="110"/>
    </location>
</feature>
<dbReference type="InterPro" id="IPR015887">
    <property type="entry name" value="DNA_glyclase_Znf_dom_DNA_BS"/>
</dbReference>
<evidence type="ECO:0000259" key="17">
    <source>
        <dbReference type="PROSITE" id="PS51066"/>
    </source>
</evidence>
<dbReference type="Gene3D" id="1.10.8.50">
    <property type="match status" value="1"/>
</dbReference>
<evidence type="ECO:0000256" key="13">
    <source>
        <dbReference type="ARBA" id="ARBA00023268"/>
    </source>
</evidence>
<dbReference type="Pfam" id="PF06831">
    <property type="entry name" value="H2TH"/>
    <property type="match status" value="1"/>
</dbReference>
<keyword evidence="9" id="KW-0862">Zinc</keyword>
<keyword evidence="5" id="KW-0479">Metal-binding</keyword>
<evidence type="ECO:0000256" key="9">
    <source>
        <dbReference type="ARBA" id="ARBA00022833"/>
    </source>
</evidence>
<dbReference type="SMART" id="SM00898">
    <property type="entry name" value="Fapy_DNA_glyco"/>
    <property type="match status" value="1"/>
</dbReference>
<evidence type="ECO:0000259" key="18">
    <source>
        <dbReference type="PROSITE" id="PS51068"/>
    </source>
</evidence>
<keyword evidence="20" id="KW-1185">Reference proteome</keyword>
<dbReference type="InterPro" id="IPR010663">
    <property type="entry name" value="Znf_FPG/IleRS"/>
</dbReference>
<gene>
    <name evidence="19" type="ORF">J2S36_001672</name>
</gene>
<evidence type="ECO:0000256" key="5">
    <source>
        <dbReference type="ARBA" id="ARBA00022723"/>
    </source>
</evidence>
<feature type="domain" description="FPG-type" evidence="17">
    <location>
        <begin position="249"/>
        <end position="283"/>
    </location>
</feature>
<dbReference type="Gene3D" id="3.20.190.10">
    <property type="entry name" value="MutM-like, N-terminal"/>
    <property type="match status" value="1"/>
</dbReference>
<evidence type="ECO:0000313" key="19">
    <source>
        <dbReference type="EMBL" id="MDR6940129.1"/>
    </source>
</evidence>
<evidence type="ECO:0000256" key="6">
    <source>
        <dbReference type="ARBA" id="ARBA00022763"/>
    </source>
</evidence>
<comment type="cofactor">
    <cofactor evidence="2">
        <name>Zn(2+)</name>
        <dbReference type="ChEBI" id="CHEBI:29105"/>
    </cofactor>
</comment>
<comment type="catalytic activity">
    <reaction evidence="15">
        <text>2'-deoxyribonucleotide-(2'-deoxyribose 5'-phosphate)-2'-deoxyribonucleotide-DNA = a 3'-end 2'-deoxyribonucleotide-(2,3-dehydro-2,3-deoxyribose 5'-phosphate)-DNA + a 5'-end 5'-phospho-2'-deoxyribonucleoside-DNA + H(+)</text>
        <dbReference type="Rhea" id="RHEA:66592"/>
        <dbReference type="Rhea" id="RHEA-COMP:13180"/>
        <dbReference type="Rhea" id="RHEA-COMP:16897"/>
        <dbReference type="Rhea" id="RHEA-COMP:17067"/>
        <dbReference type="ChEBI" id="CHEBI:15378"/>
        <dbReference type="ChEBI" id="CHEBI:136412"/>
        <dbReference type="ChEBI" id="CHEBI:157695"/>
        <dbReference type="ChEBI" id="CHEBI:167181"/>
        <dbReference type="EC" id="4.2.99.18"/>
    </reaction>
</comment>
<reference evidence="19 20" key="1">
    <citation type="submission" date="2023-07" db="EMBL/GenBank/DDBJ databases">
        <title>Sequencing the genomes of 1000 actinobacteria strains.</title>
        <authorList>
            <person name="Klenk H.-P."/>
        </authorList>
    </citation>
    <scope>NUCLEOTIDE SEQUENCE [LARGE SCALE GENOMIC DNA]</scope>
    <source>
        <strain evidence="19 20">DSM 15539</strain>
    </source>
</reference>
<evidence type="ECO:0000256" key="1">
    <source>
        <dbReference type="ARBA" id="ARBA00001668"/>
    </source>
</evidence>
<dbReference type="InterPro" id="IPR015886">
    <property type="entry name" value="H2TH_FPG"/>
</dbReference>
<dbReference type="SMART" id="SM01232">
    <property type="entry name" value="H2TH"/>
    <property type="match status" value="1"/>
</dbReference>
<keyword evidence="7 16" id="KW-0863">Zinc-finger</keyword>
<dbReference type="GO" id="GO:0140078">
    <property type="term" value="F:class I DNA-(apurinic or apyrimidinic site) endonuclease activity"/>
    <property type="evidence" value="ECO:0007669"/>
    <property type="project" value="UniProtKB-EC"/>
</dbReference>
<dbReference type="SUPFAM" id="SSF81624">
    <property type="entry name" value="N-terminal domain of MutM-like DNA repair proteins"/>
    <property type="match status" value="1"/>
</dbReference>
<dbReference type="InterPro" id="IPR010979">
    <property type="entry name" value="Ribosomal_uS13-like_H2TH"/>
</dbReference>
<dbReference type="SUPFAM" id="SSF46946">
    <property type="entry name" value="S13-like H2TH domain"/>
    <property type="match status" value="1"/>
</dbReference>
<evidence type="ECO:0000256" key="10">
    <source>
        <dbReference type="ARBA" id="ARBA00023125"/>
    </source>
</evidence>
<dbReference type="EC" id="3.2.2.23" evidence="19"/>
<dbReference type="EC" id="4.2.99.18" evidence="19"/>
<evidence type="ECO:0000256" key="16">
    <source>
        <dbReference type="PROSITE-ProRule" id="PRU00391"/>
    </source>
</evidence>
<keyword evidence="14 19" id="KW-0326">Glycosidase</keyword>
<dbReference type="CDD" id="cd08966">
    <property type="entry name" value="EcFpg-like_N"/>
    <property type="match status" value="1"/>
</dbReference>
<comment type="caution">
    <text evidence="19">The sequence shown here is derived from an EMBL/GenBank/DDBJ whole genome shotgun (WGS) entry which is preliminary data.</text>
</comment>
<keyword evidence="6" id="KW-0227">DNA damage</keyword>
<dbReference type="PROSITE" id="PS01242">
    <property type="entry name" value="ZF_FPG_1"/>
    <property type="match status" value="1"/>
</dbReference>